<organism evidence="1 2">
    <name type="scientific">Actinobacteria bacterium BACL2 MAG-120802-bin41</name>
    <dbReference type="NCBI Taxonomy" id="1655568"/>
    <lineage>
        <taxon>Bacteria</taxon>
        <taxon>Bacillati</taxon>
        <taxon>Actinomycetota</taxon>
        <taxon>Actinomycetes</taxon>
        <taxon>Actinomycetes incertae sedis</taxon>
        <taxon>ac1 cluster</taxon>
    </lineage>
</organism>
<dbReference type="Pfam" id="PF22234">
    <property type="entry name" value="Rv2466c-like"/>
    <property type="match status" value="1"/>
</dbReference>
<dbReference type="AlphaFoldDB" id="A0A0R2NT49"/>
<name>A0A0R2NT49_9ACTN</name>
<protein>
    <submittedName>
        <fullName evidence="1">Disulfide bond formation protein DsbA</fullName>
    </submittedName>
</protein>
<reference evidence="1 2" key="1">
    <citation type="submission" date="2015-10" db="EMBL/GenBank/DDBJ databases">
        <title>Metagenome-Assembled Genomes uncover a global brackish microbiome.</title>
        <authorList>
            <person name="Hugerth L.W."/>
            <person name="Larsson J."/>
            <person name="Alneberg J."/>
            <person name="Lindh M.V."/>
            <person name="Legrand C."/>
            <person name="Pinhassi J."/>
            <person name="Andersson A.F."/>
        </authorList>
    </citation>
    <scope>NUCLEOTIDE SEQUENCE [LARGE SCALE GENOMIC DNA]</scope>
    <source>
        <strain evidence="1">BACL2 MAG-120802-bin41</strain>
    </source>
</reference>
<dbReference type="InterPro" id="IPR036249">
    <property type="entry name" value="Thioredoxin-like_sf"/>
</dbReference>
<dbReference type="SUPFAM" id="SSF52833">
    <property type="entry name" value="Thioredoxin-like"/>
    <property type="match status" value="1"/>
</dbReference>
<comment type="caution">
    <text evidence="1">The sequence shown here is derived from an EMBL/GenBank/DDBJ whole genome shotgun (WGS) entry which is preliminary data.</text>
</comment>
<dbReference type="EMBL" id="LIAS01000246">
    <property type="protein sequence ID" value="KRO27616.1"/>
    <property type="molecule type" value="Genomic_DNA"/>
</dbReference>
<gene>
    <name evidence="1" type="ORF">ABR60_02530</name>
</gene>
<dbReference type="CDD" id="cd02972">
    <property type="entry name" value="DsbA_family"/>
    <property type="match status" value="1"/>
</dbReference>
<accession>A0A0R2NT49</accession>
<dbReference type="Proteomes" id="UP000053941">
    <property type="component" value="Unassembled WGS sequence"/>
</dbReference>
<proteinExistence type="predicted"/>
<evidence type="ECO:0000313" key="2">
    <source>
        <dbReference type="Proteomes" id="UP000053941"/>
    </source>
</evidence>
<evidence type="ECO:0000313" key="1">
    <source>
        <dbReference type="EMBL" id="KRO27616.1"/>
    </source>
</evidence>
<sequence>MSTSNAHFWFDPICPWAFMTARWLLEVEKIRDISITWNLFSLAHLNKDKDLAPEYKARLIRSWQATRVIAAAQEKKGNEITLPLYTAISSRIHLKKMEVGKELFTQALKEVGADENLASAESDSSFDKAIIASHEAGIALVGSDVGTPIIAVEGTAFFGPVISPAPKGEEAGKLWDGVLLAASYPGFFEIKRSRNVGPIFD</sequence>
<dbReference type="Gene3D" id="3.40.30.10">
    <property type="entry name" value="Glutaredoxin"/>
    <property type="match status" value="1"/>
</dbReference>
<dbReference type="InterPro" id="IPR053977">
    <property type="entry name" value="Rv2466c-like"/>
</dbReference>